<accession>A0ABT5Q7T3</accession>
<comment type="caution">
    <text evidence="1">The sequence shown here is derived from an EMBL/GenBank/DDBJ whole genome shotgun (WGS) entry which is preliminary data.</text>
</comment>
<keyword evidence="2" id="KW-1185">Reference proteome</keyword>
<sequence>MDVDFFLKERTAFIKHYYDEAAAPFVETIRKIDAEEAPYQPPPFDPDTMSLEPAFLQEWVRAQAGFQMVGQTCLSMLSDTLKIFFMTHEQINGFDCMGVCGKGFFKKNGFIQGYRTGFAHYGVDWSQCPVDFDILEQVVLARNSTQHGNDIISTRVNHRQDDLNKYPNPVFVSDHERQLMARWGGTWLIEPSVHVTPAALEQAIGEADKLAEWMSLIDFRALLKA</sequence>
<name>A0ABT5Q7T3_9PSED</name>
<evidence type="ECO:0000313" key="2">
    <source>
        <dbReference type="Proteomes" id="UP001217610"/>
    </source>
</evidence>
<gene>
    <name evidence="1" type="ORF">M5G25_18390</name>
</gene>
<proteinExistence type="predicted"/>
<dbReference type="Proteomes" id="UP001217610">
    <property type="component" value="Unassembled WGS sequence"/>
</dbReference>
<reference evidence="1 2" key="1">
    <citation type="submission" date="2022-05" db="EMBL/GenBank/DDBJ databases">
        <title>Novel Pseudomonas spp. Isolated from a Rainbow Trout Aquaculture Facility.</title>
        <authorList>
            <person name="Testerman T."/>
            <person name="Graf J."/>
        </authorList>
    </citation>
    <scope>NUCLEOTIDE SEQUENCE [LARGE SCALE GENOMIC DNA]</scope>
    <source>
        <strain evidence="1 2">ID357</strain>
    </source>
</reference>
<organism evidence="1 2">
    <name type="scientific">Pseudomonas idahonensis</name>
    <dbReference type="NCBI Taxonomy" id="2942628"/>
    <lineage>
        <taxon>Bacteria</taxon>
        <taxon>Pseudomonadati</taxon>
        <taxon>Pseudomonadota</taxon>
        <taxon>Gammaproteobacteria</taxon>
        <taxon>Pseudomonadales</taxon>
        <taxon>Pseudomonadaceae</taxon>
        <taxon>Pseudomonas</taxon>
    </lineage>
</organism>
<evidence type="ECO:0000313" key="1">
    <source>
        <dbReference type="EMBL" id="MDD1150259.1"/>
    </source>
</evidence>
<dbReference type="EMBL" id="JAMDGR010000014">
    <property type="protein sequence ID" value="MDD1150259.1"/>
    <property type="molecule type" value="Genomic_DNA"/>
</dbReference>
<evidence type="ECO:0008006" key="3">
    <source>
        <dbReference type="Google" id="ProtNLM"/>
    </source>
</evidence>
<dbReference type="RefSeq" id="WP_273923602.1">
    <property type="nucleotide sequence ID" value="NZ_JAMDGR010000014.1"/>
</dbReference>
<protein>
    <recommendedName>
        <fullName evidence="3">TIGR02453 family protein</fullName>
    </recommendedName>
</protein>